<organism evidence="2 3">
    <name type="scientific">Homoserinimonas aerilata</name>
    <dbReference type="NCBI Taxonomy" id="1162970"/>
    <lineage>
        <taxon>Bacteria</taxon>
        <taxon>Bacillati</taxon>
        <taxon>Actinomycetota</taxon>
        <taxon>Actinomycetes</taxon>
        <taxon>Micrococcales</taxon>
        <taxon>Microbacteriaceae</taxon>
        <taxon>Homoserinimonas</taxon>
    </lineage>
</organism>
<dbReference type="InterPro" id="IPR037523">
    <property type="entry name" value="VOC_core"/>
</dbReference>
<dbReference type="EMBL" id="VFOM01000004">
    <property type="protein sequence ID" value="TQL41995.1"/>
    <property type="molecule type" value="Genomic_DNA"/>
</dbReference>
<accession>A0A542Y1P6</accession>
<reference evidence="2 3" key="1">
    <citation type="submission" date="2019-06" db="EMBL/GenBank/DDBJ databases">
        <title>Sequencing the genomes of 1000 actinobacteria strains.</title>
        <authorList>
            <person name="Klenk H.-P."/>
        </authorList>
    </citation>
    <scope>NUCLEOTIDE SEQUENCE [LARGE SCALE GENOMIC DNA]</scope>
    <source>
        <strain evidence="2 3">DSM 26477</strain>
    </source>
</reference>
<dbReference type="PANTHER" id="PTHR36437:SF2">
    <property type="entry name" value="GLYOXALASE_BLEOMYCIN RESISTANCE PROTEIN_DIOXYGENASE"/>
    <property type="match status" value="1"/>
</dbReference>
<feature type="domain" description="VOC" evidence="1">
    <location>
        <begin position="11"/>
        <end position="141"/>
    </location>
</feature>
<evidence type="ECO:0000313" key="2">
    <source>
        <dbReference type="EMBL" id="TQL41995.1"/>
    </source>
</evidence>
<dbReference type="Proteomes" id="UP000317998">
    <property type="component" value="Unassembled WGS sequence"/>
</dbReference>
<gene>
    <name evidence="2" type="ORF">FB562_2582</name>
</gene>
<dbReference type="PANTHER" id="PTHR36437">
    <property type="entry name" value="GLYOXALASE/BLEOMYCIN RESISTANCE PROTEIN/DIOXYGENASE"/>
    <property type="match status" value="1"/>
</dbReference>
<comment type="caution">
    <text evidence="2">The sequence shown here is derived from an EMBL/GenBank/DDBJ whole genome shotgun (WGS) entry which is preliminary data.</text>
</comment>
<evidence type="ECO:0000313" key="3">
    <source>
        <dbReference type="Proteomes" id="UP000317998"/>
    </source>
</evidence>
<sequence length="141" mass="15354">MRPSIVHMTISLSAVHVFTDDPDASLAFYRDALGLELRNEVANDGFRWLTLSTAEQPEVEIVLSQPHAGRSQEDGDALAAMLAKGELPGLLFRASDLDAAFEKVQASGNAEILQEPTDQFWGVRDAAFRDPAGNMVRISQA</sequence>
<dbReference type="SUPFAM" id="SSF54593">
    <property type="entry name" value="Glyoxalase/Bleomycin resistance protein/Dihydroxybiphenyl dioxygenase"/>
    <property type="match status" value="1"/>
</dbReference>
<dbReference type="Gene3D" id="3.10.180.10">
    <property type="entry name" value="2,3-Dihydroxybiphenyl 1,2-Dioxygenase, domain 1"/>
    <property type="match status" value="1"/>
</dbReference>
<dbReference type="InterPro" id="IPR004360">
    <property type="entry name" value="Glyas_Fos-R_dOase_dom"/>
</dbReference>
<proteinExistence type="predicted"/>
<evidence type="ECO:0000259" key="1">
    <source>
        <dbReference type="PROSITE" id="PS51819"/>
    </source>
</evidence>
<dbReference type="InterPro" id="IPR029068">
    <property type="entry name" value="Glyas_Bleomycin-R_OHBP_Dase"/>
</dbReference>
<name>A0A542Y1P6_9MICO</name>
<dbReference type="PROSITE" id="PS51819">
    <property type="entry name" value="VOC"/>
    <property type="match status" value="1"/>
</dbReference>
<dbReference type="AlphaFoldDB" id="A0A542Y1P6"/>
<dbReference type="Pfam" id="PF00903">
    <property type="entry name" value="Glyoxalase"/>
    <property type="match status" value="1"/>
</dbReference>
<protein>
    <submittedName>
        <fullName evidence="2">Putative glyoxalase superfamily protein PhnB</fullName>
    </submittedName>
</protein>
<keyword evidence="3" id="KW-1185">Reference proteome</keyword>